<evidence type="ECO:0000313" key="1">
    <source>
        <dbReference type="EMBL" id="WSB97585.1"/>
    </source>
</evidence>
<accession>A0ACD4ZH19</accession>
<evidence type="ECO:0000313" key="2">
    <source>
        <dbReference type="Proteomes" id="UP001348369"/>
    </source>
</evidence>
<reference evidence="1" key="1">
    <citation type="submission" date="2022-10" db="EMBL/GenBank/DDBJ databases">
        <title>The complete genomes of actinobacterial strains from the NBC collection.</title>
        <authorList>
            <person name="Joergensen T.S."/>
            <person name="Alvarez Arevalo M."/>
            <person name="Sterndorff E.B."/>
            <person name="Faurdal D."/>
            <person name="Vuksanovic O."/>
            <person name="Mourched A.-S."/>
            <person name="Charusanti P."/>
            <person name="Shaw S."/>
            <person name="Blin K."/>
            <person name="Weber T."/>
        </authorList>
    </citation>
    <scope>NUCLEOTIDE SEQUENCE</scope>
    <source>
        <strain evidence="1">NBC 01771</strain>
    </source>
</reference>
<organism evidence="1 2">
    <name type="scientific">Streptomyces scopuliridis</name>
    <dbReference type="NCBI Taxonomy" id="452529"/>
    <lineage>
        <taxon>Bacteria</taxon>
        <taxon>Bacillati</taxon>
        <taxon>Actinomycetota</taxon>
        <taxon>Actinomycetes</taxon>
        <taxon>Kitasatosporales</taxon>
        <taxon>Streptomycetaceae</taxon>
        <taxon>Streptomyces</taxon>
    </lineage>
</organism>
<sequence>MASAPSWPAFGPGSDGELAYAGRLLSVPDRTMLLLADAGFDANEFARDVQATGAQFLVRSSARRVPTPFRHLGDGSCLARIGYGVLPVLQTVRVIEASVTATLADGTVRTEQWRLLTSLLDPAAHPAAGLVDLYHERWQSETTYFSIKATMLDGHVLRSRSLTGLDQEVHALLTTFHALIRTAADTARTRPGLDMDRISFTVLQTTPAEPSPPHHRDRNPAPGRTRRPRRHHRPGRPRRSAPRPPPAPHQGPHPQEPHQQVRTERRTTPHDRWQPGASRGGTVGFP</sequence>
<gene>
    <name evidence="1" type="ORF">OG835_11560</name>
</gene>
<keyword evidence="2" id="KW-1185">Reference proteome</keyword>
<proteinExistence type="predicted"/>
<dbReference type="Proteomes" id="UP001348369">
    <property type="component" value="Chromosome"/>
</dbReference>
<dbReference type="EMBL" id="CP109109">
    <property type="protein sequence ID" value="WSB97585.1"/>
    <property type="molecule type" value="Genomic_DNA"/>
</dbReference>
<name>A0ACD4ZH19_9ACTN</name>
<protein>
    <submittedName>
        <fullName evidence="1">Transposase</fullName>
    </submittedName>
</protein>